<dbReference type="Proteomes" id="UP000563426">
    <property type="component" value="Unassembled WGS sequence"/>
</dbReference>
<accession>A0A3A8GWH7</accession>
<organism evidence="1 2">
    <name type="scientific">Corallococcus exercitus</name>
    <dbReference type="NCBI Taxonomy" id="2316736"/>
    <lineage>
        <taxon>Bacteria</taxon>
        <taxon>Pseudomonadati</taxon>
        <taxon>Myxococcota</taxon>
        <taxon>Myxococcia</taxon>
        <taxon>Myxococcales</taxon>
        <taxon>Cystobacterineae</taxon>
        <taxon>Myxococcaceae</taxon>
        <taxon>Corallococcus</taxon>
    </lineage>
</organism>
<comment type="caution">
    <text evidence="1">The sequence shown here is derived from an EMBL/GenBank/DDBJ whole genome shotgun (WGS) entry which is preliminary data.</text>
</comment>
<proteinExistence type="predicted"/>
<dbReference type="EMBL" id="JABFJV010000532">
    <property type="protein sequence ID" value="NOK39641.1"/>
    <property type="molecule type" value="Genomic_DNA"/>
</dbReference>
<name>A0A3A8GWH7_9BACT</name>
<evidence type="ECO:0000313" key="1">
    <source>
        <dbReference type="EMBL" id="NOK39641.1"/>
    </source>
</evidence>
<reference evidence="1 2" key="1">
    <citation type="submission" date="2020-05" db="EMBL/GenBank/DDBJ databases">
        <authorList>
            <person name="Whitworth D."/>
        </authorList>
    </citation>
    <scope>NUCLEOTIDE SEQUENCE [LARGE SCALE GENOMIC DNA]</scope>
    <source>
        <strain evidence="1 2">AB043B</strain>
    </source>
</reference>
<evidence type="ECO:0008006" key="3">
    <source>
        <dbReference type="Google" id="ProtNLM"/>
    </source>
</evidence>
<gene>
    <name evidence="1" type="ORF">HMI49_41405</name>
</gene>
<keyword evidence="2" id="KW-1185">Reference proteome</keyword>
<dbReference type="AlphaFoldDB" id="A0A3A8GWH7"/>
<dbReference type="PROSITE" id="PS51257">
    <property type="entry name" value="PROKAR_LIPOPROTEIN"/>
    <property type="match status" value="1"/>
</dbReference>
<evidence type="ECO:0000313" key="2">
    <source>
        <dbReference type="Proteomes" id="UP000563426"/>
    </source>
</evidence>
<feature type="non-terminal residue" evidence="1">
    <location>
        <position position="137"/>
    </location>
</feature>
<sequence>MRRALVTSLGLLALTSTGCERYPEDPIFAYGRSLHRDGTPRAGETMTLERLDDDRYTPLATATTEASGDFTLEMLRGDAVRDADSYGSRNELRLALPLEADGSGTFLSFSMQDDVELPTLKPWDAHPVVGSSDQGPT</sequence>
<protein>
    <recommendedName>
        <fullName evidence="3">Carboxypeptidase regulatory-like domain-containing protein</fullName>
    </recommendedName>
</protein>